<evidence type="ECO:0000259" key="3">
    <source>
        <dbReference type="PROSITE" id="PS50011"/>
    </source>
</evidence>
<sequence>MKDLLLRVEVSWSIVYLLVLICVAVPIVVVTQVNVARMLAEAWRAVHDSRVQYITKRISMGSTGVHDIANGFTALNIPLRDTYGDRHIMPQLCSSLDHYDKMTRFRALSLVSLKGENVASCIHGVPGLDSVRTLTGYVSRERIINGSYIIDNATYDFVQPLQMVKEWPEFARNISDPTKATYGGQPIFELLPAYLNGTLQRIDPRHHWVFPVSMPHLLCYVLPLGFLARGRKDISSAHYTDFTQVQLDGSRLLLDYDLVEAWGLSMVAFINQSLADDDPLVLSNSWGQPSVSDDSIYSIYPTASVTYLRTSNIRDPLMRAALQHVDLASLQQQGYRRTVGFEYAGAAAVVTAYAYTTVQGLVVPIVLASSHAAITVPYMRLMRIFDGIVVAMILLLTVICFDSARRLISQPLRRMTMLMLASLRAGRRALFYTTTTKTLLQLKEVHALIQAHNAAMKQLREIDAFVPEGLVLPLVYVSTPMNIALPPDYIPSISSGVMTASVLLLTLTFWCLIRRTVSQPLKGVQTSLLASVEHGDRQLYYPGGCKLVRFTEVGALIQALNATMQRLRDVDAFVPEGLRHRVMGGTPTHAGGAAAQHSSSRSVSRRHRKPKATPLSSHLSTAACVSISTPLFTAATELPSPPPLRVTGEPLPRHVPGQQLIAAAEHAAHAANTANSGPFPTRASLTAFITAVQDLCRTHHGTLHRLCPDACVLHFNSAVRAHTPRNGEAETTAGPSVALTTRHGIPAAQSAPRPQSLTTQEEMQRYAAQDARNAVAFALDLVSWVDAQRGSGESAGSDGASAMPDVRVLLDTSMFTCGQYCPAGSEQTLQVALGRDVQRELGRLPQRIGVRVAMTEETATLLRAEVRRMGHGAVKADPGVRQIPVDALRTGRAGLDEGVVVLYEVLPGPVIGHAAWQLYAHCCIEGFAHMVRGDYAGALTAYRGVAEIADLEPGLLPPSMRREAAASAVTGGAVSVQVARLVRECEHRVRLRITEPLCRTRLWPPGVHALLGGTKPVGDGTEAQSSRVPLPADEDVGALERVRGQGEGGSGPTPISRYRYPGVRERYVVAVADDTSTFRSVVPSAPAWMRDQHGLHWHLARRRGGAEATAESMLQRRVLALGSAGALSSVNYVMYREVHPVVVKAIHDAPAGRMSDALRSATPVCGPSSRQEAALRRLVEKHQQLRHPNLLSLLGFSESLEGGVVLIWEFSPGGTLRELIYRYANMRPVTVNRFGLHVLSALSYLHERGVAHGALCLDNVLVSVDGRCRLAGHSSDRKSARELLCMDQACYMSPLMATGALPTPECDMFCFGLAAVEALTKQPAWMWITGDDGQPLGTAAELAVLMKTGGQFFSSALMQGRVVANAGLLRGASVVKNYSSRAVEAIIRCLSLDPAERPTAMQVRAACKEMLLQAGLTLEEDESAASTSDEDG</sequence>
<dbReference type="EMBL" id="JAFHLR010000031">
    <property type="protein sequence ID" value="KAG5471733.1"/>
    <property type="molecule type" value="Genomic_DNA"/>
</dbReference>
<feature type="domain" description="Protein kinase" evidence="3">
    <location>
        <begin position="1113"/>
        <end position="1411"/>
    </location>
</feature>
<keyword evidence="2" id="KW-1133">Transmembrane helix</keyword>
<keyword evidence="5" id="KW-1185">Reference proteome</keyword>
<evidence type="ECO:0000313" key="5">
    <source>
        <dbReference type="Proteomes" id="UP000674143"/>
    </source>
</evidence>
<accession>A0A836H7Y4</accession>
<dbReference type="GO" id="GO:0004674">
    <property type="term" value="F:protein serine/threonine kinase activity"/>
    <property type="evidence" value="ECO:0007669"/>
    <property type="project" value="TreeGrafter"/>
</dbReference>
<dbReference type="InterPro" id="IPR051681">
    <property type="entry name" value="Ser/Thr_Kinases-Pseudokinases"/>
</dbReference>
<feature type="transmembrane region" description="Helical" evidence="2">
    <location>
        <begin position="343"/>
        <end position="367"/>
    </location>
</feature>
<dbReference type="GO" id="GO:0005524">
    <property type="term" value="F:ATP binding"/>
    <property type="evidence" value="ECO:0007669"/>
    <property type="project" value="InterPro"/>
</dbReference>
<dbReference type="CDD" id="cd14012">
    <property type="entry name" value="PK_eIF2AK_GCN2_rpt1"/>
    <property type="match status" value="1"/>
</dbReference>
<organism evidence="4 5">
    <name type="scientific">Leishmania orientalis</name>
    <dbReference type="NCBI Taxonomy" id="2249476"/>
    <lineage>
        <taxon>Eukaryota</taxon>
        <taxon>Discoba</taxon>
        <taxon>Euglenozoa</taxon>
        <taxon>Kinetoplastea</taxon>
        <taxon>Metakinetoplastina</taxon>
        <taxon>Trypanosomatida</taxon>
        <taxon>Trypanosomatidae</taxon>
        <taxon>Leishmaniinae</taxon>
        <taxon>Leishmania</taxon>
    </lineage>
</organism>
<proteinExistence type="predicted"/>
<dbReference type="KEGG" id="loi:92359232"/>
<dbReference type="SMR" id="A0A836H7Y4"/>
<reference evidence="4 5" key="1">
    <citation type="submission" date="2021-02" db="EMBL/GenBank/DDBJ databases">
        <title>Leishmania (Mundinia) orientalis Genome sequencing and assembly.</title>
        <authorList>
            <person name="Almutairi H."/>
            <person name="Gatherer D."/>
        </authorList>
    </citation>
    <scope>NUCLEOTIDE SEQUENCE [LARGE SCALE GENOMIC DNA]</scope>
    <source>
        <strain evidence="4">LSCM4</strain>
    </source>
</reference>
<comment type="caution">
    <text evidence="4">The sequence shown here is derived from an EMBL/GenBank/DDBJ whole genome shotgun (WGS) entry which is preliminary data.</text>
</comment>
<evidence type="ECO:0000256" key="1">
    <source>
        <dbReference type="SAM" id="MobiDB-lite"/>
    </source>
</evidence>
<dbReference type="RefSeq" id="XP_067060850.1">
    <property type="nucleotide sequence ID" value="XM_067205298.1"/>
</dbReference>
<feature type="region of interest" description="Disordered" evidence="1">
    <location>
        <begin position="582"/>
        <end position="617"/>
    </location>
</feature>
<name>A0A836H7Y4_9TRYP</name>
<dbReference type="InterPro" id="IPR000719">
    <property type="entry name" value="Prot_kinase_dom"/>
</dbReference>
<keyword evidence="2" id="KW-0812">Transmembrane</keyword>
<dbReference type="PANTHER" id="PTHR44329:SF214">
    <property type="entry name" value="PROTEIN KINASE DOMAIN-CONTAINING PROTEIN"/>
    <property type="match status" value="1"/>
</dbReference>
<dbReference type="PANTHER" id="PTHR44329">
    <property type="entry name" value="SERINE/THREONINE-PROTEIN KINASE TNNI3K-RELATED"/>
    <property type="match status" value="1"/>
</dbReference>
<dbReference type="Pfam" id="PF00069">
    <property type="entry name" value="Pkinase"/>
    <property type="match status" value="1"/>
</dbReference>
<dbReference type="SUPFAM" id="SSF56112">
    <property type="entry name" value="Protein kinase-like (PK-like)"/>
    <property type="match status" value="1"/>
</dbReference>
<keyword evidence="2" id="KW-0472">Membrane</keyword>
<feature type="compositionally biased region" description="Low complexity" evidence="1">
    <location>
        <begin position="584"/>
        <end position="602"/>
    </location>
</feature>
<dbReference type="Proteomes" id="UP000674143">
    <property type="component" value="Chromosome 31"/>
</dbReference>
<dbReference type="InterPro" id="IPR011009">
    <property type="entry name" value="Kinase-like_dom_sf"/>
</dbReference>
<dbReference type="GeneID" id="92359232"/>
<protein>
    <recommendedName>
        <fullName evidence="3">Protein kinase domain-containing protein</fullName>
    </recommendedName>
</protein>
<dbReference type="Gene3D" id="1.10.510.10">
    <property type="entry name" value="Transferase(Phosphotransferase) domain 1"/>
    <property type="match status" value="1"/>
</dbReference>
<evidence type="ECO:0000256" key="2">
    <source>
        <dbReference type="SAM" id="Phobius"/>
    </source>
</evidence>
<feature type="transmembrane region" description="Helical" evidence="2">
    <location>
        <begin position="387"/>
        <end position="408"/>
    </location>
</feature>
<gene>
    <name evidence="4" type="ORF">LSCM4_03285</name>
</gene>
<dbReference type="PROSITE" id="PS50011">
    <property type="entry name" value="PROTEIN_KINASE_DOM"/>
    <property type="match status" value="1"/>
</dbReference>
<feature type="transmembrane region" description="Helical" evidence="2">
    <location>
        <begin position="12"/>
        <end position="35"/>
    </location>
</feature>
<evidence type="ECO:0000313" key="4">
    <source>
        <dbReference type="EMBL" id="KAG5471733.1"/>
    </source>
</evidence>